<dbReference type="Proteomes" id="UP001213000">
    <property type="component" value="Unassembled WGS sequence"/>
</dbReference>
<reference evidence="1" key="1">
    <citation type="submission" date="2022-07" db="EMBL/GenBank/DDBJ databases">
        <title>Genome Sequence of Leucocoprinus birnbaumii.</title>
        <authorList>
            <person name="Buettner E."/>
        </authorList>
    </citation>
    <scope>NUCLEOTIDE SEQUENCE</scope>
    <source>
        <strain evidence="1">VT141</strain>
    </source>
</reference>
<name>A0AAD5YY39_9AGAR</name>
<dbReference type="AlphaFoldDB" id="A0AAD5YY39"/>
<accession>A0AAD5YY39</accession>
<dbReference type="EMBL" id="JANIEX010000152">
    <property type="protein sequence ID" value="KAJ3572192.1"/>
    <property type="molecule type" value="Genomic_DNA"/>
</dbReference>
<sequence>MTRTPPTIAKFLARALKERTIVSKTETPFVTFSAPYSMHGIVYGMHWVGYGAIVRVSTANEGMVCG</sequence>
<comment type="caution">
    <text evidence="1">The sequence shown here is derived from an EMBL/GenBank/DDBJ whole genome shotgun (WGS) entry which is preliminary data.</text>
</comment>
<gene>
    <name evidence="1" type="ORF">NP233_g3248</name>
</gene>
<keyword evidence="2" id="KW-1185">Reference proteome</keyword>
<protein>
    <submittedName>
        <fullName evidence="1">Uncharacterized protein</fullName>
    </submittedName>
</protein>
<proteinExistence type="predicted"/>
<evidence type="ECO:0000313" key="1">
    <source>
        <dbReference type="EMBL" id="KAJ3572192.1"/>
    </source>
</evidence>
<organism evidence="1 2">
    <name type="scientific">Leucocoprinus birnbaumii</name>
    <dbReference type="NCBI Taxonomy" id="56174"/>
    <lineage>
        <taxon>Eukaryota</taxon>
        <taxon>Fungi</taxon>
        <taxon>Dikarya</taxon>
        <taxon>Basidiomycota</taxon>
        <taxon>Agaricomycotina</taxon>
        <taxon>Agaricomycetes</taxon>
        <taxon>Agaricomycetidae</taxon>
        <taxon>Agaricales</taxon>
        <taxon>Agaricineae</taxon>
        <taxon>Agaricaceae</taxon>
        <taxon>Leucocoprinus</taxon>
    </lineage>
</organism>
<evidence type="ECO:0000313" key="2">
    <source>
        <dbReference type="Proteomes" id="UP001213000"/>
    </source>
</evidence>